<dbReference type="NCBIfam" id="TIGR00360">
    <property type="entry name" value="ComEC_N-term"/>
    <property type="match status" value="1"/>
</dbReference>
<dbReference type="InterPro" id="IPR025405">
    <property type="entry name" value="DUF4131"/>
</dbReference>
<dbReference type="PANTHER" id="PTHR30619">
    <property type="entry name" value="DNA INTERNALIZATION/COMPETENCE PROTEIN COMEC/REC2"/>
    <property type="match status" value="1"/>
</dbReference>
<keyword evidence="3 6" id="KW-0812">Transmembrane</keyword>
<dbReference type="Gene3D" id="3.60.15.10">
    <property type="entry name" value="Ribonuclease Z/Hydroxyacylglutathione hydrolase-like"/>
    <property type="match status" value="1"/>
</dbReference>
<feature type="transmembrane region" description="Helical" evidence="6">
    <location>
        <begin position="232"/>
        <end position="254"/>
    </location>
</feature>
<evidence type="ECO:0000256" key="4">
    <source>
        <dbReference type="ARBA" id="ARBA00022989"/>
    </source>
</evidence>
<dbReference type="InterPro" id="IPR052159">
    <property type="entry name" value="Competence_DNA_uptake"/>
</dbReference>
<feature type="transmembrane region" description="Helical" evidence="6">
    <location>
        <begin position="360"/>
        <end position="377"/>
    </location>
</feature>
<proteinExistence type="predicted"/>
<keyword evidence="9" id="KW-1185">Reference proteome</keyword>
<feature type="transmembrane region" description="Helical" evidence="6">
    <location>
        <begin position="389"/>
        <end position="411"/>
    </location>
</feature>
<dbReference type="InterPro" id="IPR004797">
    <property type="entry name" value="Competence_ComEC/Rec2"/>
</dbReference>
<dbReference type="Pfam" id="PF13567">
    <property type="entry name" value="DUF4131"/>
    <property type="match status" value="1"/>
</dbReference>
<dbReference type="Pfam" id="PF03772">
    <property type="entry name" value="Competence"/>
    <property type="match status" value="1"/>
</dbReference>
<reference evidence="8 9" key="1">
    <citation type="submission" date="2021-01" db="EMBL/GenBank/DDBJ databases">
        <title>Genomic Encyclopedia of Type Strains, Phase IV (KMG-IV): sequencing the most valuable type-strain genomes for metagenomic binning, comparative biology and taxonomic classification.</title>
        <authorList>
            <person name="Goeker M."/>
        </authorList>
    </citation>
    <scope>NUCLEOTIDE SEQUENCE [LARGE SCALE GENOMIC DNA]</scope>
    <source>
        <strain evidence="8 9">DSM 105453</strain>
    </source>
</reference>
<accession>A0ABS2RAX7</accession>
<evidence type="ECO:0000256" key="3">
    <source>
        <dbReference type="ARBA" id="ARBA00022692"/>
    </source>
</evidence>
<dbReference type="Pfam" id="PF00753">
    <property type="entry name" value="Lactamase_B"/>
    <property type="match status" value="1"/>
</dbReference>
<feature type="transmembrane region" description="Helical" evidence="6">
    <location>
        <begin position="451"/>
        <end position="468"/>
    </location>
</feature>
<dbReference type="SUPFAM" id="SSF56281">
    <property type="entry name" value="Metallo-hydrolase/oxidoreductase"/>
    <property type="match status" value="1"/>
</dbReference>
<dbReference type="EMBL" id="JAFBFH010000025">
    <property type="protein sequence ID" value="MBM7716329.1"/>
    <property type="molecule type" value="Genomic_DNA"/>
</dbReference>
<dbReference type="Proteomes" id="UP000823485">
    <property type="component" value="Unassembled WGS sequence"/>
</dbReference>
<dbReference type="InterPro" id="IPR001279">
    <property type="entry name" value="Metallo-B-lactamas"/>
</dbReference>
<evidence type="ECO:0000256" key="2">
    <source>
        <dbReference type="ARBA" id="ARBA00022475"/>
    </source>
</evidence>
<dbReference type="RefSeq" id="WP_077110613.1">
    <property type="nucleotide sequence ID" value="NZ_JAFBFH010000025.1"/>
</dbReference>
<feature type="transmembrane region" description="Helical" evidence="6">
    <location>
        <begin position="418"/>
        <end position="439"/>
    </location>
</feature>
<dbReference type="InterPro" id="IPR004477">
    <property type="entry name" value="ComEC_N"/>
</dbReference>
<evidence type="ECO:0000256" key="6">
    <source>
        <dbReference type="SAM" id="Phobius"/>
    </source>
</evidence>
<protein>
    <submittedName>
        <fullName evidence="8">Competence protein ComEC</fullName>
    </submittedName>
</protein>
<sequence length="776" mass="88252">MAGQWIFLALSALAGILHSLENHFLVWLFSILLFARVVYTRKQRILISAAGCFLAFFLVTEKAKLLRVTHFPSPGSARLSVTFKETPQIDGDRLKAIVTTSEQEKLMLVYRMKSKQEKQQIQHHLQAGNICHLEGILSRPQSKRNMHAFHYEQYLKRKQIYWLFEPDHFSPAVCQKSSFSALHFLKNARSDTIKRMNGMFPERVAAYGEALIFGDRDSISEEANEGYRRLGVVHLLAISGLHVGLIVGASIFVLLRAGCTWETVYCVMLVWLPLYGFVSGGNPPVVRAVLMALLIFSAKRWRLPLSTLDALSISFLLFLFVDPYVVYHIGFQLSYAVSFGIILSVPLFRHLHSFWQMIHISMVSLLSSLPILSFHFHEFSIISLFANLLFIPFYTLFLLPVIFVLFCLSFVLPPFSGYLAIFLDKVLAASENVAIWTGSFPFATVVTGKPSLVSIIFMTVGVFIYFLLTERKYHPVLSVFPLVLVLVIHCFAIRFSPYGKVVFIDVGQGDSVLIKLPYNRGTYLIDTGGQLFFPKEEWQERNRTFQVGTDILLPVLRSHGIKRIDKLILTHSDVDHIGATRELMEKISIGKVYITPNSWEKPLMLETVRLAKEKKITVREVKAGYGWKNKSGTFQMIYPFDDQYEGNNDSLVLYGKFGGMTWLFMGDVEKEGEEELIAVYSRLRADVIKVSHHGSKTSTIPSFVEQIKPKYAVISAGQNNRYGHPHPEVLETLENNGVRIFRTDLQGAVHFTFGRSKKGTFQTILQYDISDDVRHN</sequence>
<feature type="transmembrane region" description="Helical" evidence="6">
    <location>
        <begin position="327"/>
        <end position="348"/>
    </location>
</feature>
<keyword evidence="4 6" id="KW-1133">Transmembrane helix</keyword>
<organism evidence="8 9">
    <name type="scientific">Siminovitchia thermophila</name>
    <dbReference type="NCBI Taxonomy" id="1245522"/>
    <lineage>
        <taxon>Bacteria</taxon>
        <taxon>Bacillati</taxon>
        <taxon>Bacillota</taxon>
        <taxon>Bacilli</taxon>
        <taxon>Bacillales</taxon>
        <taxon>Bacillaceae</taxon>
        <taxon>Siminovitchia</taxon>
    </lineage>
</organism>
<comment type="subcellular location">
    <subcellularLocation>
        <location evidence="1">Cell membrane</location>
        <topology evidence="1">Multi-pass membrane protein</topology>
    </subcellularLocation>
</comment>
<dbReference type="PANTHER" id="PTHR30619:SF1">
    <property type="entry name" value="RECOMBINATION PROTEIN 2"/>
    <property type="match status" value="1"/>
</dbReference>
<dbReference type="InterPro" id="IPR036866">
    <property type="entry name" value="RibonucZ/Hydroxyglut_hydro"/>
</dbReference>
<feature type="domain" description="Metallo-beta-lactamase" evidence="7">
    <location>
        <begin position="508"/>
        <end position="718"/>
    </location>
</feature>
<evidence type="ECO:0000256" key="1">
    <source>
        <dbReference type="ARBA" id="ARBA00004651"/>
    </source>
</evidence>
<evidence type="ECO:0000313" key="9">
    <source>
        <dbReference type="Proteomes" id="UP000823485"/>
    </source>
</evidence>
<comment type="caution">
    <text evidence="8">The sequence shown here is derived from an EMBL/GenBank/DDBJ whole genome shotgun (WGS) entry which is preliminary data.</text>
</comment>
<evidence type="ECO:0000259" key="7">
    <source>
        <dbReference type="SMART" id="SM00849"/>
    </source>
</evidence>
<evidence type="ECO:0000256" key="5">
    <source>
        <dbReference type="ARBA" id="ARBA00023136"/>
    </source>
</evidence>
<feature type="transmembrane region" description="Helical" evidence="6">
    <location>
        <begin position="303"/>
        <end position="321"/>
    </location>
</feature>
<dbReference type="SMART" id="SM00849">
    <property type="entry name" value="Lactamase_B"/>
    <property type="match status" value="1"/>
</dbReference>
<feature type="transmembrane region" description="Helical" evidence="6">
    <location>
        <begin position="475"/>
        <end position="495"/>
    </location>
</feature>
<dbReference type="NCBIfam" id="TIGR00361">
    <property type="entry name" value="ComEC_Rec2"/>
    <property type="match status" value="1"/>
</dbReference>
<keyword evidence="5 6" id="KW-0472">Membrane</keyword>
<dbReference type="InterPro" id="IPR035681">
    <property type="entry name" value="ComA-like_MBL"/>
</dbReference>
<keyword evidence="2" id="KW-1003">Cell membrane</keyword>
<dbReference type="CDD" id="cd07731">
    <property type="entry name" value="ComA-like_MBL-fold"/>
    <property type="match status" value="1"/>
</dbReference>
<name>A0ABS2RAX7_9BACI</name>
<gene>
    <name evidence="8" type="ORF">JOC94_003349</name>
</gene>
<evidence type="ECO:0000313" key="8">
    <source>
        <dbReference type="EMBL" id="MBM7716329.1"/>
    </source>
</evidence>
<feature type="transmembrane region" description="Helical" evidence="6">
    <location>
        <begin position="274"/>
        <end position="296"/>
    </location>
</feature>